<proteinExistence type="predicted"/>
<organism evidence="1">
    <name type="scientific">Enterocloster phage PMBT24</name>
    <dbReference type="NCBI Taxonomy" id="3025413"/>
    <lineage>
        <taxon>Viruses</taxon>
        <taxon>Duplodnaviria</taxon>
        <taxon>Heunggongvirae</taxon>
        <taxon>Uroviricota</taxon>
        <taxon>Caudoviricetes</taxon>
    </lineage>
</organism>
<name>A0AAT9TRS6_9CAUD</name>
<evidence type="ECO:0000313" key="1">
    <source>
        <dbReference type="EMBL" id="WDQ45422.1"/>
    </source>
</evidence>
<reference evidence="1" key="2">
    <citation type="journal article" date="2024" name="Heliyon">
        <title>Complete genome sequence of the novel virulent phage PMBT24 infecting Enterocloster bolteae from the human gut.</title>
        <authorList>
            <person name="Sprotte S."/>
            <person name="Brinks E."/>
            <person name="Neve H."/>
            <person name="Franz C.M.A.P."/>
        </authorList>
    </citation>
    <scope>NUCLEOTIDE SEQUENCE</scope>
</reference>
<dbReference type="EMBL" id="OQ326496">
    <property type="protein sequence ID" value="WDQ45422.1"/>
    <property type="molecule type" value="Genomic_DNA"/>
</dbReference>
<protein>
    <submittedName>
        <fullName evidence="1">Uncharacterized protein</fullName>
    </submittedName>
</protein>
<reference evidence="1" key="1">
    <citation type="submission" date="2023-01" db="EMBL/GenBank/DDBJ databases">
        <authorList>
            <person name="Sprotte S."/>
            <person name="Brinks E."/>
        </authorList>
    </citation>
    <scope>NUCLEOTIDE SEQUENCE</scope>
</reference>
<sequence length="36" mass="4317">MVHSYTYTSTQFYFIVYNHMSKNTPKTYAKCTIIYA</sequence>
<accession>A0AAT9TRS6</accession>